<sequence>MLQKIGNLLISASSVILLFTSNNVFAWGQNGHRIVAQVANSHLTPATVRALAPLLEGESLPQIATWADEMRSAPGEFWQEKSSRWHYINADAATLNNPPSHHSSKESVSNILDALLFNIAVLKDTNSSIDAKRFSLRFVVHLVGDSHQPFHAGRKGDRGGNNISVIFFGQDTNLHSLWDSKLIENENLSYTEFADFINTDNKLLIAKYLHSSPVEWLQESHNIANSIYNKHETKISYQYIYKNMPIIKTRLQQSGIRLAGLLNLIYDNSALPLVKALKMPANIN</sequence>
<keyword evidence="6" id="KW-0325">Glycoprotein</keyword>
<evidence type="ECO:0000256" key="4">
    <source>
        <dbReference type="ARBA" id="ARBA00022801"/>
    </source>
</evidence>
<dbReference type="InterPro" id="IPR003154">
    <property type="entry name" value="S1/P1nuclease"/>
</dbReference>
<dbReference type="Gene3D" id="1.10.575.10">
    <property type="entry name" value="P1 Nuclease"/>
    <property type="match status" value="1"/>
</dbReference>
<dbReference type="PANTHER" id="PTHR33146:SF26">
    <property type="entry name" value="ENDONUCLEASE 4"/>
    <property type="match status" value="1"/>
</dbReference>
<dbReference type="PANTHER" id="PTHR33146">
    <property type="entry name" value="ENDONUCLEASE 4"/>
    <property type="match status" value="1"/>
</dbReference>
<keyword evidence="4" id="KW-0378">Hydrolase</keyword>
<accession>A0A7Y0DSE2</accession>
<evidence type="ECO:0000313" key="8">
    <source>
        <dbReference type="Proteomes" id="UP000570493"/>
    </source>
</evidence>
<dbReference type="SUPFAM" id="SSF48537">
    <property type="entry name" value="Phospholipase C/P1 nuclease"/>
    <property type="match status" value="1"/>
</dbReference>
<dbReference type="GO" id="GO:0004519">
    <property type="term" value="F:endonuclease activity"/>
    <property type="evidence" value="ECO:0007669"/>
    <property type="project" value="UniProtKB-KW"/>
</dbReference>
<keyword evidence="2" id="KW-0479">Metal-binding</keyword>
<keyword evidence="5" id="KW-1015">Disulfide bond</keyword>
<keyword evidence="3" id="KW-0255">Endonuclease</keyword>
<reference evidence="7" key="1">
    <citation type="submission" date="2020-04" db="EMBL/GenBank/DDBJ databases">
        <title>Genome Sequencing for Pseudoaltermonas arctica.</title>
        <authorList>
            <person name="Elkins N.S."/>
        </authorList>
    </citation>
    <scope>NUCLEOTIDE SEQUENCE [LARGE SCALE GENOMIC DNA]</scope>
    <source>
        <strain evidence="7">NEC-BIFX-2020_0012</strain>
    </source>
</reference>
<keyword evidence="1" id="KW-0540">Nuclease</keyword>
<protein>
    <submittedName>
        <fullName evidence="7">S1/P1 Nuclease</fullName>
    </submittedName>
</protein>
<dbReference type="InterPro" id="IPR008947">
    <property type="entry name" value="PLipase_C/P1_nuclease_dom_sf"/>
</dbReference>
<dbReference type="GO" id="GO:0006308">
    <property type="term" value="P:DNA catabolic process"/>
    <property type="evidence" value="ECO:0007669"/>
    <property type="project" value="InterPro"/>
</dbReference>
<dbReference type="GO" id="GO:0046872">
    <property type="term" value="F:metal ion binding"/>
    <property type="evidence" value="ECO:0007669"/>
    <property type="project" value="UniProtKB-KW"/>
</dbReference>
<dbReference type="Pfam" id="PF02265">
    <property type="entry name" value="S1-P1_nuclease"/>
    <property type="match status" value="1"/>
</dbReference>
<dbReference type="Proteomes" id="UP000570493">
    <property type="component" value="Unassembled WGS sequence"/>
</dbReference>
<dbReference type="RefSeq" id="WP_169018786.1">
    <property type="nucleotide sequence ID" value="NZ_JABBMT010000003.1"/>
</dbReference>
<keyword evidence="8" id="KW-1185">Reference proteome</keyword>
<proteinExistence type="predicted"/>
<evidence type="ECO:0000256" key="3">
    <source>
        <dbReference type="ARBA" id="ARBA00022759"/>
    </source>
</evidence>
<organism evidence="7 8">
    <name type="scientific">Pseudoalteromonas arctica</name>
    <dbReference type="NCBI Taxonomy" id="394751"/>
    <lineage>
        <taxon>Bacteria</taxon>
        <taxon>Pseudomonadati</taxon>
        <taxon>Pseudomonadota</taxon>
        <taxon>Gammaproteobacteria</taxon>
        <taxon>Alteromonadales</taxon>
        <taxon>Pseudoalteromonadaceae</taxon>
        <taxon>Pseudoalteromonas</taxon>
    </lineage>
</organism>
<dbReference type="EMBL" id="JABBMT010000003">
    <property type="protein sequence ID" value="NMM39841.1"/>
    <property type="molecule type" value="Genomic_DNA"/>
</dbReference>
<evidence type="ECO:0000256" key="2">
    <source>
        <dbReference type="ARBA" id="ARBA00022723"/>
    </source>
</evidence>
<dbReference type="GO" id="GO:0003676">
    <property type="term" value="F:nucleic acid binding"/>
    <property type="evidence" value="ECO:0007669"/>
    <property type="project" value="InterPro"/>
</dbReference>
<evidence type="ECO:0000256" key="1">
    <source>
        <dbReference type="ARBA" id="ARBA00022722"/>
    </source>
</evidence>
<evidence type="ECO:0000313" key="7">
    <source>
        <dbReference type="EMBL" id="NMM39841.1"/>
    </source>
</evidence>
<evidence type="ECO:0000256" key="5">
    <source>
        <dbReference type="ARBA" id="ARBA00023157"/>
    </source>
</evidence>
<comment type="caution">
    <text evidence="7">The sequence shown here is derived from an EMBL/GenBank/DDBJ whole genome shotgun (WGS) entry which is preliminary data.</text>
</comment>
<dbReference type="GO" id="GO:0016788">
    <property type="term" value="F:hydrolase activity, acting on ester bonds"/>
    <property type="evidence" value="ECO:0007669"/>
    <property type="project" value="InterPro"/>
</dbReference>
<gene>
    <name evidence="7" type="ORF">HHO47_03045</name>
</gene>
<dbReference type="CDD" id="cd11010">
    <property type="entry name" value="S1-P1_nuclease"/>
    <property type="match status" value="1"/>
</dbReference>
<evidence type="ECO:0000256" key="6">
    <source>
        <dbReference type="ARBA" id="ARBA00023180"/>
    </source>
</evidence>
<dbReference type="AlphaFoldDB" id="A0A7Y0DSE2"/>
<name>A0A7Y0DSE2_9GAMM</name>